<name>A0AAP8LA00_ECOLX</name>
<evidence type="ECO:0000313" key="3">
    <source>
        <dbReference type="Proteomes" id="UP000233549"/>
    </source>
</evidence>
<dbReference type="Gene3D" id="3.30.70.1430">
    <property type="entry name" value="Multidrug efflux transporter AcrB pore domain"/>
    <property type="match status" value="1"/>
</dbReference>
<dbReference type="GO" id="GO:0042910">
    <property type="term" value="F:xenobiotic transmembrane transporter activity"/>
    <property type="evidence" value="ECO:0007669"/>
    <property type="project" value="TreeGrafter"/>
</dbReference>
<evidence type="ECO:0000256" key="1">
    <source>
        <dbReference type="SAM" id="Phobius"/>
    </source>
</evidence>
<dbReference type="EMBL" id="PITP01000899">
    <property type="protein sequence ID" value="PKD78199.1"/>
    <property type="molecule type" value="Genomic_DNA"/>
</dbReference>
<accession>A0AAP8LA00</accession>
<gene>
    <name evidence="2" type="ORF">CWS33_31510</name>
</gene>
<feature type="non-terminal residue" evidence="2">
    <location>
        <position position="92"/>
    </location>
</feature>
<keyword evidence="1" id="KW-0472">Membrane</keyword>
<dbReference type="GO" id="GO:0005886">
    <property type="term" value="C:plasma membrane"/>
    <property type="evidence" value="ECO:0007669"/>
    <property type="project" value="TreeGrafter"/>
</dbReference>
<evidence type="ECO:0000313" key="2">
    <source>
        <dbReference type="EMBL" id="PKD78199.1"/>
    </source>
</evidence>
<keyword evidence="1" id="KW-1133">Transmembrane helix</keyword>
<dbReference type="Pfam" id="PF00873">
    <property type="entry name" value="ACR_tran"/>
    <property type="match status" value="1"/>
</dbReference>
<protein>
    <recommendedName>
        <fullName evidence="4">Efflux RND transporter permease subunit</fullName>
    </recommendedName>
</protein>
<dbReference type="SUPFAM" id="SSF82693">
    <property type="entry name" value="Multidrug efflux transporter AcrB pore domain, PN1, PN2, PC1 and PC2 subdomains"/>
    <property type="match status" value="1"/>
</dbReference>
<sequence>TKRGFFGWFNRAFDRSSHGYANTVARGLGRTKRLMVVYLAIVIAMGWMFTRIPTAFLPGEDQGILFAQIQTPAGATAERTKAVIDEATNYLL</sequence>
<feature type="transmembrane region" description="Helical" evidence="1">
    <location>
        <begin position="36"/>
        <end position="56"/>
    </location>
</feature>
<dbReference type="PANTHER" id="PTHR32063:SF13">
    <property type="entry name" value="MULTIDRUG EFFLUX PUMP SUBUNIT ACRB-RELATED"/>
    <property type="match status" value="1"/>
</dbReference>
<reference evidence="2 3" key="1">
    <citation type="submission" date="2017-12" db="EMBL/GenBank/DDBJ databases">
        <title>Rapid rising of carbapenem-resistant Enterobacteriaceae(CRE) and emergence of colistin resistance genemcr-1 in CRE in the hospital of Henan, China.</title>
        <authorList>
            <person name="Sun Q."/>
            <person name="Zhang R."/>
            <person name="Li Y."/>
            <person name="Shen Y."/>
            <person name="Zhang Y."/>
            <person name="Yang J."/>
            <person name="Shu L."/>
            <person name="Zhou H."/>
            <person name="Wang Y."/>
            <person name="Wang B."/>
            <person name="Shen Z."/>
        </authorList>
    </citation>
    <scope>NUCLEOTIDE SEQUENCE [LARGE SCALE GENOMIC DNA]</scope>
    <source>
        <strain evidence="2 3">3512</strain>
    </source>
</reference>
<dbReference type="Gene3D" id="1.20.1640.10">
    <property type="entry name" value="Multidrug efflux transporter AcrB transmembrane domain"/>
    <property type="match status" value="1"/>
</dbReference>
<dbReference type="InterPro" id="IPR001036">
    <property type="entry name" value="Acrflvin-R"/>
</dbReference>
<evidence type="ECO:0008006" key="4">
    <source>
        <dbReference type="Google" id="ProtNLM"/>
    </source>
</evidence>
<proteinExistence type="predicted"/>
<dbReference type="Proteomes" id="UP000233549">
    <property type="component" value="Unassembled WGS sequence"/>
</dbReference>
<dbReference type="AlphaFoldDB" id="A0AAP8LA00"/>
<organism evidence="2 3">
    <name type="scientific">Escherichia coli</name>
    <dbReference type="NCBI Taxonomy" id="562"/>
    <lineage>
        <taxon>Bacteria</taxon>
        <taxon>Pseudomonadati</taxon>
        <taxon>Pseudomonadota</taxon>
        <taxon>Gammaproteobacteria</taxon>
        <taxon>Enterobacterales</taxon>
        <taxon>Enterobacteriaceae</taxon>
        <taxon>Escherichia</taxon>
    </lineage>
</organism>
<dbReference type="PANTHER" id="PTHR32063">
    <property type="match status" value="1"/>
</dbReference>
<keyword evidence="1" id="KW-0812">Transmembrane</keyword>
<comment type="caution">
    <text evidence="2">The sequence shown here is derived from an EMBL/GenBank/DDBJ whole genome shotgun (WGS) entry which is preliminary data.</text>
</comment>
<feature type="non-terminal residue" evidence="2">
    <location>
        <position position="1"/>
    </location>
</feature>